<dbReference type="PANTHER" id="PTHR38340">
    <property type="entry name" value="S-LAYER PROTEIN"/>
    <property type="match status" value="1"/>
</dbReference>
<proteinExistence type="predicted"/>
<dbReference type="InterPro" id="IPR050557">
    <property type="entry name" value="RTX_toxin/Mannuronan_C5-epim"/>
</dbReference>
<evidence type="ECO:0000313" key="3">
    <source>
        <dbReference type="EMBL" id="KIG17121.1"/>
    </source>
</evidence>
<dbReference type="PRINTS" id="PR00313">
    <property type="entry name" value="CABNDNGRPT"/>
</dbReference>
<dbReference type="PROSITE" id="PS00330">
    <property type="entry name" value="HEMOLYSIN_CALCIUM"/>
    <property type="match status" value="3"/>
</dbReference>
<sequence length="328" mass="34992">MVIRGQVYLWFALAWSFVGCTRTDLCDAYPNLIECDIDHDVGGDDIASHLLDLPEPTCDEPDEYVTDTWHIKEQQLDPNPTTTPDTFYWDNLTTPNTSILTDGADVFGEHATSDHIDCLAGDDTVFAFDGTDIVLGRTGNDVIYGGDDDDNLQGHEGDDKLFGDAGDDLLTGSRGSDLLIGGTGDDLLFGGDDDDALHGQPGHDWISGGAGDDFVDGDAGDDIIVGDGGNDDLFGGAGDDIIEGGSGDDRLHGGEGDDIYIWRPGDGDDTIVDESGYDRLWIAGASSEDVQLIRSCQDLIILVSDSTIRVVDHFVGPGSGLNNIETEK</sequence>
<reference evidence="3 4" key="1">
    <citation type="submission" date="2014-12" db="EMBL/GenBank/DDBJ databases">
        <title>Genome assembly of Enhygromyxa salina DSM 15201.</title>
        <authorList>
            <person name="Sharma G."/>
            <person name="Subramanian S."/>
        </authorList>
    </citation>
    <scope>NUCLEOTIDE SEQUENCE [LARGE SCALE GENOMIC DNA]</scope>
    <source>
        <strain evidence="3 4">DSM 15201</strain>
    </source>
</reference>
<dbReference type="AlphaFoldDB" id="A0A0C2D1J9"/>
<name>A0A0C2D1J9_9BACT</name>
<dbReference type="PROSITE" id="PS51257">
    <property type="entry name" value="PROKAR_LIPOPROTEIN"/>
    <property type="match status" value="1"/>
</dbReference>
<dbReference type="Proteomes" id="UP000031599">
    <property type="component" value="Unassembled WGS sequence"/>
</dbReference>
<dbReference type="SUPFAM" id="SSF51120">
    <property type="entry name" value="beta-Roll"/>
    <property type="match status" value="1"/>
</dbReference>
<dbReference type="EMBL" id="JMCC02000029">
    <property type="protein sequence ID" value="KIG17121.1"/>
    <property type="molecule type" value="Genomic_DNA"/>
</dbReference>
<comment type="caution">
    <text evidence="3">The sequence shown here is derived from an EMBL/GenBank/DDBJ whole genome shotgun (WGS) entry which is preliminary data.</text>
</comment>
<accession>A0A0C2D1J9</accession>
<gene>
    <name evidence="3" type="ORF">DB30_03718</name>
</gene>
<organism evidence="3 4">
    <name type="scientific">Enhygromyxa salina</name>
    <dbReference type="NCBI Taxonomy" id="215803"/>
    <lineage>
        <taxon>Bacteria</taxon>
        <taxon>Pseudomonadati</taxon>
        <taxon>Myxococcota</taxon>
        <taxon>Polyangia</taxon>
        <taxon>Nannocystales</taxon>
        <taxon>Nannocystaceae</taxon>
        <taxon>Enhygromyxa</taxon>
    </lineage>
</organism>
<dbReference type="InterPro" id="IPR011049">
    <property type="entry name" value="Serralysin-like_metalloprot_C"/>
</dbReference>
<dbReference type="GO" id="GO:0005509">
    <property type="term" value="F:calcium ion binding"/>
    <property type="evidence" value="ECO:0007669"/>
    <property type="project" value="InterPro"/>
</dbReference>
<dbReference type="Gene3D" id="2.150.10.10">
    <property type="entry name" value="Serralysin-like metalloprotease, C-terminal"/>
    <property type="match status" value="2"/>
</dbReference>
<dbReference type="InterPro" id="IPR001343">
    <property type="entry name" value="Hemolysn_Ca-bd"/>
</dbReference>
<dbReference type="Pfam" id="PF00353">
    <property type="entry name" value="HemolysinCabind"/>
    <property type="match status" value="4"/>
</dbReference>
<keyword evidence="2" id="KW-0964">Secreted</keyword>
<dbReference type="PANTHER" id="PTHR38340:SF1">
    <property type="entry name" value="S-LAYER PROTEIN"/>
    <property type="match status" value="1"/>
</dbReference>
<dbReference type="InterPro" id="IPR018511">
    <property type="entry name" value="Hemolysin-typ_Ca-bd_CS"/>
</dbReference>
<evidence type="ECO:0000313" key="4">
    <source>
        <dbReference type="Proteomes" id="UP000031599"/>
    </source>
</evidence>
<protein>
    <submittedName>
        <fullName evidence="3">Alkaline phosphatase</fullName>
    </submittedName>
</protein>
<evidence type="ECO:0000256" key="2">
    <source>
        <dbReference type="ARBA" id="ARBA00022525"/>
    </source>
</evidence>
<evidence type="ECO:0000256" key="1">
    <source>
        <dbReference type="ARBA" id="ARBA00004613"/>
    </source>
</evidence>
<dbReference type="GO" id="GO:0005576">
    <property type="term" value="C:extracellular region"/>
    <property type="evidence" value="ECO:0007669"/>
    <property type="project" value="UniProtKB-SubCell"/>
</dbReference>
<comment type="subcellular location">
    <subcellularLocation>
        <location evidence="1">Secreted</location>
    </subcellularLocation>
</comment>